<sequence>MKVAVIGSRTFNDYALMEETLSHIYISELISGESEGADKLAKRYAAEHNIKFQEIPHDQQPVHNRTYQIISRAQLVIAFWDGKSQGTCDLIKYAQKLHKQMRIKNFKAS</sequence>
<dbReference type="RefSeq" id="WP_302039151.1">
    <property type="nucleotide sequence ID" value="NZ_JAUKPO010000011.1"/>
</dbReference>
<feature type="domain" description="YspA cpYpsA-related SLOG" evidence="1">
    <location>
        <begin position="1"/>
        <end position="56"/>
    </location>
</feature>
<comment type="caution">
    <text evidence="2">The sequence shown here is derived from an EMBL/GenBank/DDBJ whole genome shotgun (WGS) entry which is preliminary data.</text>
</comment>
<keyword evidence="3" id="KW-1185">Reference proteome</keyword>
<protein>
    <submittedName>
        <fullName evidence="2">DUF2493 domain-containing protein</fullName>
    </submittedName>
</protein>
<evidence type="ECO:0000259" key="1">
    <source>
        <dbReference type="Pfam" id="PF10686"/>
    </source>
</evidence>
<gene>
    <name evidence="2" type="ORF">Q0590_18885</name>
</gene>
<evidence type="ECO:0000313" key="3">
    <source>
        <dbReference type="Proteomes" id="UP001168528"/>
    </source>
</evidence>
<dbReference type="Pfam" id="PF10686">
    <property type="entry name" value="YAcAr"/>
    <property type="match status" value="1"/>
</dbReference>
<reference evidence="2" key="1">
    <citation type="submission" date="2023-07" db="EMBL/GenBank/DDBJ databases">
        <title>The genome sequence of Rhodocytophaga aerolata KACC 12507.</title>
        <authorList>
            <person name="Zhang X."/>
        </authorList>
    </citation>
    <scope>NUCLEOTIDE SEQUENCE</scope>
    <source>
        <strain evidence="2">KACC 12507</strain>
    </source>
</reference>
<evidence type="ECO:0000313" key="2">
    <source>
        <dbReference type="EMBL" id="MDO1448349.1"/>
    </source>
</evidence>
<accession>A0ABT8R8C5</accession>
<dbReference type="Proteomes" id="UP001168528">
    <property type="component" value="Unassembled WGS sequence"/>
</dbReference>
<dbReference type="EMBL" id="JAUKPO010000011">
    <property type="protein sequence ID" value="MDO1448349.1"/>
    <property type="molecule type" value="Genomic_DNA"/>
</dbReference>
<organism evidence="2 3">
    <name type="scientific">Rhodocytophaga aerolata</name>
    <dbReference type="NCBI Taxonomy" id="455078"/>
    <lineage>
        <taxon>Bacteria</taxon>
        <taxon>Pseudomonadati</taxon>
        <taxon>Bacteroidota</taxon>
        <taxon>Cytophagia</taxon>
        <taxon>Cytophagales</taxon>
        <taxon>Rhodocytophagaceae</taxon>
        <taxon>Rhodocytophaga</taxon>
    </lineage>
</organism>
<name>A0ABT8R8C5_9BACT</name>
<dbReference type="InterPro" id="IPR019627">
    <property type="entry name" value="YAcAr"/>
</dbReference>
<proteinExistence type="predicted"/>